<proteinExistence type="evidence at transcript level"/>
<feature type="chain" id="PRO_5001514869" evidence="2">
    <location>
        <begin position="20"/>
        <end position="96"/>
    </location>
</feature>
<evidence type="ECO:0000256" key="2">
    <source>
        <dbReference type="SAM" id="SignalP"/>
    </source>
</evidence>
<dbReference type="AlphaFoldDB" id="A0A023FDC4"/>
<dbReference type="EMBL" id="GBBK01005604">
    <property type="protein sequence ID" value="JAC18878.1"/>
    <property type="molecule type" value="mRNA"/>
</dbReference>
<evidence type="ECO:0000256" key="1">
    <source>
        <dbReference type="SAM" id="MobiDB-lite"/>
    </source>
</evidence>
<feature type="signal peptide" evidence="2">
    <location>
        <begin position="1"/>
        <end position="19"/>
    </location>
</feature>
<accession>A0A023FDC4</accession>
<feature type="region of interest" description="Disordered" evidence="1">
    <location>
        <begin position="21"/>
        <end position="49"/>
    </location>
</feature>
<evidence type="ECO:0000313" key="3">
    <source>
        <dbReference type="EMBL" id="JAC18878.1"/>
    </source>
</evidence>
<reference evidence="3" key="1">
    <citation type="submission" date="2014-03" db="EMBL/GenBank/DDBJ databases">
        <title>The sialotranscriptome of Amblyomma triste, Amblyomma parvum and Amblyomma cajennense ticks, uncovered by 454-based RNA-seq.</title>
        <authorList>
            <person name="Garcia G.R."/>
            <person name="Gardinassi L.G."/>
            <person name="Ribeiro J.M."/>
            <person name="Anatriello E."/>
            <person name="Ferreira B.R."/>
            <person name="Moreira H.N."/>
            <person name="Mafra C."/>
            <person name="Olegario M.M."/>
            <person name="Szabo P.J."/>
            <person name="Miranda-Santos I.K."/>
            <person name="Maruyama S.R."/>
        </authorList>
    </citation>
    <scope>NUCLEOTIDE SEQUENCE</scope>
    <source>
        <strain evidence="3">Uberlandia</strain>
        <tissue evidence="3">Salivary glands</tissue>
    </source>
</reference>
<organism evidence="3">
    <name type="scientific">Amblyomma cajennense</name>
    <name type="common">Cayenne tick</name>
    <name type="synonym">Acarus cajennensis</name>
    <dbReference type="NCBI Taxonomy" id="34607"/>
    <lineage>
        <taxon>Eukaryota</taxon>
        <taxon>Metazoa</taxon>
        <taxon>Ecdysozoa</taxon>
        <taxon>Arthropoda</taxon>
        <taxon>Chelicerata</taxon>
        <taxon>Arachnida</taxon>
        <taxon>Acari</taxon>
        <taxon>Parasitiformes</taxon>
        <taxon>Ixodida</taxon>
        <taxon>Ixodoidea</taxon>
        <taxon>Ixodidae</taxon>
        <taxon>Amblyomminae</taxon>
        <taxon>Amblyomma</taxon>
    </lineage>
</organism>
<protein>
    <submittedName>
        <fullName evidence="3">Putative secreted protein</fullName>
    </submittedName>
</protein>
<name>A0A023FDC4_AMBCJ</name>
<keyword evidence="2" id="KW-0732">Signal</keyword>
<feature type="compositionally biased region" description="Acidic residues" evidence="1">
    <location>
        <begin position="25"/>
        <end position="41"/>
    </location>
</feature>
<sequence length="96" mass="10893">MEAFLYTSLFCFMLLTSHGFPNGGDSDESSGSDYDYYDDNETTVPMPTTTTKVPCPSFLHLRSETDMKPVGCKEHCATRHRWMPEDTPCYVNNIPI</sequence>